<name>A0A2U2MY92_9GAMM</name>
<proteinExistence type="predicted"/>
<comment type="caution">
    <text evidence="4">The sequence shown here is derived from an EMBL/GenBank/DDBJ whole genome shotgun (WGS) entry which is preliminary data.</text>
</comment>
<dbReference type="InterPro" id="IPR046454">
    <property type="entry name" value="GpA_endonuclease"/>
</dbReference>
<evidence type="ECO:0000313" key="4">
    <source>
        <dbReference type="EMBL" id="PWG61763.1"/>
    </source>
</evidence>
<dbReference type="GO" id="GO:0016887">
    <property type="term" value="F:ATP hydrolysis activity"/>
    <property type="evidence" value="ECO:0007669"/>
    <property type="project" value="InterPro"/>
</dbReference>
<sequence>MTHCSLPTELSGATRPALQAMMARVGQLWVPPPPRATREWLAEEYRLPEEGADLPGAYSPDMVPYLWGVFAALDDPKVKLIVQMKAAQIGWTFGLIGYLLKTIAESPTAIIGLFPKEESARKFMDEKFVPAARATPAMSKKLDVGTSRKNGNRALFKQFPGGYFTLVGSNSISNVKSTTAEMVVVEEPDDTNENIKEQGAALGHIRDRIVRWRRGKMILGGTPTVKGVSRVEQFIAISDQRVLPVQCHECLESHVLQWENVTWQERDEGAPHPVYGMAMPETALYACPHCGSAWDDWRRKRNVLQTVRNAVASGDPYCGWKPTVESDGTVVGFKELNELYACLPGSVLSDVVREYLESERAAETGNISGRIKFVNTKLARPYEVESETPDIEDLESRASDYPELTVPAGALVLTAGVDVQHDRLAVSVWGWGRGEEQWLVYWGEIYAARTTVDRTDPCWQALDEVLFTARKHQSGYRLIVEGTSIDASDGQTSDTVYWYVRGRQRRGVMAVKGDSHDHGKREIYSAPRKVDYKTKTKASKAGVQVFMVGTHKAKDLLVGGSGRITLTGHGPGRMHWYQDVRSDWYAQMTSEVKAPHRNMPGKLTWQLKAGARNEALDTAVYALHAARALRLHLWSEAKWDALERELAQADLFSNSQSGGSAPAEKPSSARNLFSGGKPISRTD</sequence>
<gene>
    <name evidence="4" type="ORF">DEM34_14960</name>
</gene>
<dbReference type="InterPro" id="IPR046453">
    <property type="entry name" value="GpA_ATPase"/>
</dbReference>
<feature type="domain" description="Phage terminase large subunit GpA ATPase" evidence="2">
    <location>
        <begin position="54"/>
        <end position="303"/>
    </location>
</feature>
<dbReference type="Pfam" id="PF20454">
    <property type="entry name" value="GpA_nuclease"/>
    <property type="match status" value="1"/>
</dbReference>
<evidence type="ECO:0000259" key="2">
    <source>
        <dbReference type="Pfam" id="PF05876"/>
    </source>
</evidence>
<evidence type="ECO:0000313" key="5">
    <source>
        <dbReference type="Proteomes" id="UP000245474"/>
    </source>
</evidence>
<dbReference type="AlphaFoldDB" id="A0A2U2MY92"/>
<organism evidence="4 5">
    <name type="scientific">Sediminicurvatus halobius</name>
    <dbReference type="NCBI Taxonomy" id="2182432"/>
    <lineage>
        <taxon>Bacteria</taxon>
        <taxon>Pseudomonadati</taxon>
        <taxon>Pseudomonadota</taxon>
        <taxon>Gammaproteobacteria</taxon>
        <taxon>Chromatiales</taxon>
        <taxon>Ectothiorhodospiraceae</taxon>
        <taxon>Sediminicurvatus</taxon>
    </lineage>
</organism>
<keyword evidence="5" id="KW-1185">Reference proteome</keyword>
<dbReference type="InterPro" id="IPR027417">
    <property type="entry name" value="P-loop_NTPase"/>
</dbReference>
<evidence type="ECO:0000256" key="1">
    <source>
        <dbReference type="SAM" id="MobiDB-lite"/>
    </source>
</evidence>
<accession>A0A2U2MY92</accession>
<dbReference type="Pfam" id="PF05876">
    <property type="entry name" value="GpA_ATPase"/>
    <property type="match status" value="1"/>
</dbReference>
<reference evidence="4 5" key="1">
    <citation type="submission" date="2018-05" db="EMBL/GenBank/DDBJ databases">
        <title>Spiribacter halobius sp. nov., a moderately halophilic bacterium isolated from marine solar saltern.</title>
        <authorList>
            <person name="Zheng W.-S."/>
            <person name="Lu D.-C."/>
            <person name="Du Z.-J."/>
        </authorList>
    </citation>
    <scope>NUCLEOTIDE SEQUENCE [LARGE SCALE GENOMIC DNA]</scope>
    <source>
        <strain evidence="4 5">E85</strain>
    </source>
</reference>
<evidence type="ECO:0000259" key="3">
    <source>
        <dbReference type="Pfam" id="PF20454"/>
    </source>
</evidence>
<dbReference type="GO" id="GO:0004519">
    <property type="term" value="F:endonuclease activity"/>
    <property type="evidence" value="ECO:0007669"/>
    <property type="project" value="InterPro"/>
</dbReference>
<dbReference type="Proteomes" id="UP000245474">
    <property type="component" value="Unassembled WGS sequence"/>
</dbReference>
<feature type="region of interest" description="Disordered" evidence="1">
    <location>
        <begin position="653"/>
        <end position="683"/>
    </location>
</feature>
<protein>
    <submittedName>
        <fullName evidence="4">Terminase</fullName>
    </submittedName>
</protein>
<dbReference type="Gene3D" id="3.40.50.300">
    <property type="entry name" value="P-loop containing nucleotide triphosphate hydrolases"/>
    <property type="match status" value="1"/>
</dbReference>
<dbReference type="EMBL" id="QFFI01000027">
    <property type="protein sequence ID" value="PWG61763.1"/>
    <property type="molecule type" value="Genomic_DNA"/>
</dbReference>
<feature type="domain" description="Terminase large subunit GpA endonuclease" evidence="3">
    <location>
        <begin position="332"/>
        <end position="639"/>
    </location>
</feature>